<dbReference type="KEGG" id="chh:A0O34_07630"/>
<reference evidence="5 6" key="1">
    <citation type="submission" date="2016-04" db="EMBL/GenBank/DDBJ databases">
        <title>Complete Genome Sequence of Chryseobacterium sp. IHBB 10212.</title>
        <authorList>
            <person name="Pal M."/>
            <person name="Swarnkar M.K."/>
            <person name="Kaushal K."/>
            <person name="Chhibber S."/>
            <person name="Singh A.K."/>
            <person name="Gulati A."/>
        </authorList>
    </citation>
    <scope>NUCLEOTIDE SEQUENCE [LARGE SCALE GENOMIC DNA]</scope>
    <source>
        <strain evidence="5 6">IHBB 10212</strain>
    </source>
</reference>
<evidence type="ECO:0000259" key="4">
    <source>
        <dbReference type="Pfam" id="PF07715"/>
    </source>
</evidence>
<organism evidence="5 6">
    <name type="scientific">Chryseobacterium glaciei</name>
    <dbReference type="NCBI Taxonomy" id="1685010"/>
    <lineage>
        <taxon>Bacteria</taxon>
        <taxon>Pseudomonadati</taxon>
        <taxon>Bacteroidota</taxon>
        <taxon>Flavobacteriia</taxon>
        <taxon>Flavobacteriales</taxon>
        <taxon>Weeksellaceae</taxon>
        <taxon>Chryseobacterium group</taxon>
        <taxon>Chryseobacterium</taxon>
    </lineage>
</organism>
<dbReference type="GO" id="GO:0044718">
    <property type="term" value="P:siderophore transmembrane transport"/>
    <property type="evidence" value="ECO:0007669"/>
    <property type="project" value="TreeGrafter"/>
</dbReference>
<evidence type="ECO:0000256" key="1">
    <source>
        <dbReference type="ARBA" id="ARBA00022729"/>
    </source>
</evidence>
<evidence type="ECO:0000313" key="5">
    <source>
        <dbReference type="EMBL" id="ANF50393.1"/>
    </source>
</evidence>
<keyword evidence="2" id="KW-0472">Membrane</keyword>
<sequence length="954" mass="104570">MNVKLRVLSAGALFFLGQAAFAQKTKKDTTSKETRIEEVVVLGYSKTSTKAKSSAASTTISAETLENRPNSTFLNSIQGTAPGLSVNSNSGSPGSGKIDILIRGLGSLNASADPLYVIDGLSTSATQFRNLNPNDIESLSILRDAQATSIYGNRGANGVIVINTKTGKFNSGLRLSYDALTSFSTYPKTDYNMANGTQFLQIIHNYDPDAVSQADVDANTTNTDWSKEFMRTGISQQHNLAIQAGGENVSLYSSLGYLNNEGVIKGTDFQRFTFRNNITGQSKNKKFTYAAMLNVAYSKRHQLDEEENSGISANSVQNVLFGTLLSDPSLGPYPFNNGKEMYAAVQTASAGVRPWVLYDNLIGGVQNKYEETTINGNFKTSYKLTDYLTVGNRTGIDYRMSDRSFARSPLGYLANAVAVPTGAAFGGSETLNNIKDFNFNTVTNVTYNQQFGEHDITVGVYMDYMKSHYITKQQTQNGLDPLLWKLGAGTGYIPFSSDTPSFYAPSINASKVSGGTLAYFATVDYDYAGKYGVSGVVRRDASYRFSGENKWETFWSVGGRWNIDKEAFMGDTKFRMLKLRASYGTQGNQNLGSAVNNQNPMFLFPNYYIDIINATAAGTGGYQNTYGYLYRLGNPYLQWEKQAMANVGLDFNYNGVIEGTFDVYRKLTSNLFNGTTVSAGVGSSTFYTVNGNNGEMENKGVEASLKGNIIRKQDFRLSVFANAGYNKNKIKSLPNESLVDDNVNAIGGPAYQWQLYHYVGVNPETGEMQFLDKNGNITEAPTANDRVLTGKSIYAKVNGGFGFDVDYKGFFANALFSFQAGGWQYDNLQAWTMDPSYAANGLNVSADLLNAWTPQNTGSDVPSLTAVNTGTDGSSDRFLHKTDFVRLKNVSLGYSFTKNQLQNLPIRSLKLFVQAENLYTWTKWKGYDPEPVAQYSLGVYPNPKTISVGVNVEF</sequence>
<protein>
    <recommendedName>
        <fullName evidence="4">TonB-dependent receptor plug domain-containing protein</fullName>
    </recommendedName>
</protein>
<feature type="signal peptide" evidence="3">
    <location>
        <begin position="1"/>
        <end position="22"/>
    </location>
</feature>
<keyword evidence="2" id="KW-1134">Transmembrane beta strand</keyword>
<dbReference type="InterPro" id="IPR012910">
    <property type="entry name" value="Plug_dom"/>
</dbReference>
<dbReference type="NCBIfam" id="TIGR04056">
    <property type="entry name" value="OMP_RagA_SusC"/>
    <property type="match status" value="1"/>
</dbReference>
<dbReference type="STRING" id="1685010.A0O34_07630"/>
<keyword evidence="2" id="KW-0812">Transmembrane</keyword>
<dbReference type="PANTHER" id="PTHR30069:SF29">
    <property type="entry name" value="HEMOGLOBIN AND HEMOGLOBIN-HAPTOGLOBIN-BINDING PROTEIN 1-RELATED"/>
    <property type="match status" value="1"/>
</dbReference>
<dbReference type="InterPro" id="IPR023996">
    <property type="entry name" value="TonB-dep_OMP_SusC/RagA"/>
</dbReference>
<evidence type="ECO:0000313" key="6">
    <source>
        <dbReference type="Proteomes" id="UP000077824"/>
    </source>
</evidence>
<dbReference type="Gene3D" id="2.170.130.10">
    <property type="entry name" value="TonB-dependent receptor, plug domain"/>
    <property type="match status" value="1"/>
</dbReference>
<comment type="similarity">
    <text evidence="2">Belongs to the TonB-dependent receptor family.</text>
</comment>
<keyword evidence="2" id="KW-0998">Cell outer membrane</keyword>
<dbReference type="OrthoDB" id="9768177at2"/>
<keyword evidence="6" id="KW-1185">Reference proteome</keyword>
<feature type="domain" description="TonB-dependent receptor plug" evidence="4">
    <location>
        <begin position="50"/>
        <end position="159"/>
    </location>
</feature>
<dbReference type="InterPro" id="IPR023997">
    <property type="entry name" value="TonB-dep_OMP_SusC/RagA_CS"/>
</dbReference>
<dbReference type="NCBIfam" id="TIGR04057">
    <property type="entry name" value="SusC_RagA_signa"/>
    <property type="match status" value="1"/>
</dbReference>
<dbReference type="Proteomes" id="UP000077824">
    <property type="component" value="Chromosome"/>
</dbReference>
<gene>
    <name evidence="5" type="ORF">A0O34_07630</name>
</gene>
<dbReference type="EMBL" id="CP015199">
    <property type="protein sequence ID" value="ANF50393.1"/>
    <property type="molecule type" value="Genomic_DNA"/>
</dbReference>
<dbReference type="PROSITE" id="PS52016">
    <property type="entry name" value="TONB_DEPENDENT_REC_3"/>
    <property type="match status" value="1"/>
</dbReference>
<keyword evidence="2" id="KW-0813">Transport</keyword>
<evidence type="ECO:0000256" key="3">
    <source>
        <dbReference type="SAM" id="SignalP"/>
    </source>
</evidence>
<dbReference type="RefSeq" id="WP_066753326.1">
    <property type="nucleotide sequence ID" value="NZ_CP015199.1"/>
</dbReference>
<dbReference type="Pfam" id="PF07715">
    <property type="entry name" value="Plug"/>
    <property type="match status" value="1"/>
</dbReference>
<dbReference type="InterPro" id="IPR037066">
    <property type="entry name" value="Plug_dom_sf"/>
</dbReference>
<comment type="subcellular location">
    <subcellularLocation>
        <location evidence="2">Cell outer membrane</location>
        <topology evidence="2">Multi-pass membrane protein</topology>
    </subcellularLocation>
</comment>
<dbReference type="AlphaFoldDB" id="A0A172XTR7"/>
<name>A0A172XTR7_9FLAO</name>
<proteinExistence type="inferred from homology"/>
<dbReference type="GO" id="GO:0009279">
    <property type="term" value="C:cell outer membrane"/>
    <property type="evidence" value="ECO:0007669"/>
    <property type="project" value="UniProtKB-SubCell"/>
</dbReference>
<accession>A0A172XTR7</accession>
<dbReference type="SUPFAM" id="SSF56935">
    <property type="entry name" value="Porins"/>
    <property type="match status" value="1"/>
</dbReference>
<dbReference type="InterPro" id="IPR039426">
    <property type="entry name" value="TonB-dep_rcpt-like"/>
</dbReference>
<evidence type="ECO:0000256" key="2">
    <source>
        <dbReference type="PROSITE-ProRule" id="PRU01360"/>
    </source>
</evidence>
<feature type="chain" id="PRO_5008003761" description="TonB-dependent receptor plug domain-containing protein" evidence="3">
    <location>
        <begin position="23"/>
        <end position="954"/>
    </location>
</feature>
<keyword evidence="1 3" id="KW-0732">Signal</keyword>
<dbReference type="PANTHER" id="PTHR30069">
    <property type="entry name" value="TONB-DEPENDENT OUTER MEMBRANE RECEPTOR"/>
    <property type="match status" value="1"/>
</dbReference>
<dbReference type="GO" id="GO:0015344">
    <property type="term" value="F:siderophore uptake transmembrane transporter activity"/>
    <property type="evidence" value="ECO:0007669"/>
    <property type="project" value="TreeGrafter"/>
</dbReference>